<evidence type="ECO:0000256" key="6">
    <source>
        <dbReference type="SAM" id="SignalP"/>
    </source>
</evidence>
<dbReference type="PROSITE" id="PS51257">
    <property type="entry name" value="PROKAR_LIPOPROTEIN"/>
    <property type="match status" value="1"/>
</dbReference>
<dbReference type="Proteomes" id="UP000002696">
    <property type="component" value="Chromosome"/>
</dbReference>
<comment type="similarity">
    <text evidence="2">Belongs to the metallo-beta-lactamase superfamily.</text>
</comment>
<evidence type="ECO:0000256" key="3">
    <source>
        <dbReference type="ARBA" id="ARBA00022723"/>
    </source>
</evidence>
<keyword evidence="4" id="KW-0378">Hydrolase</keyword>
<reference evidence="9" key="1">
    <citation type="journal article" date="2011" name="J. Bacteriol.">
        <title>Genome sequences of eight morphologically diverse alphaproteobacteria.</title>
        <authorList>
            <consortium name="US DOE Joint Genome Institute"/>
            <person name="Brown P.J."/>
            <person name="Kysela D.T."/>
            <person name="Buechlein A."/>
            <person name="Hemmerich C."/>
            <person name="Brun Y.V."/>
        </authorList>
    </citation>
    <scope>NUCLEOTIDE SEQUENCE [LARGE SCALE GENOMIC DNA]</scope>
    <source>
        <strain evidence="9">ATCC 15264 / DSM 4735 / LMG 14903 / NBRC 16000 / CB 81</strain>
    </source>
</reference>
<dbReference type="BioCyc" id="BSUB633149:G1GM8-1293-MONOMER"/>
<keyword evidence="6" id="KW-0732">Signal</keyword>
<sequence length="321" mass="34202">MRPILSRRTGRVALCAAVLASVLSACATPASHHPTLPSDLGVASTASALEPSLAKPGLVTFRRIRFATWTGGRGSFIDRDDPRTAAVPAGTEEATIYAYVIDHPTRGRYLIDAGVSAGLEPQLNWVMRRGLAEMNVRIAQTTAAWLTGQVQPRGVFLTHLHFDHIGGLIDLEPGVMIHGGPGDAAERSWTNTLVGHPADVILRGHGPLREWAFRADPDGRFAGVLDIFGDGSVWALHVPGHSPGSTAYLVNAIDGPRLVVGDAVSTRLGWDDAMPQPVPAAARADAETSAERLRRFAADHPAVEVFLGHQSRAGQAEAEIR</sequence>
<comment type="cofactor">
    <cofactor evidence="1">
        <name>Zn(2+)</name>
        <dbReference type="ChEBI" id="CHEBI:29105"/>
    </cofactor>
</comment>
<accession>D9QFP6</accession>
<dbReference type="InParanoid" id="D9QFP6"/>
<dbReference type="eggNOG" id="COG0491">
    <property type="taxonomic scope" value="Bacteria"/>
</dbReference>
<evidence type="ECO:0000259" key="7">
    <source>
        <dbReference type="SMART" id="SM00849"/>
    </source>
</evidence>
<dbReference type="PANTHER" id="PTHR42978">
    <property type="entry name" value="QUORUM-QUENCHING LACTONASE YTNP-RELATED-RELATED"/>
    <property type="match status" value="1"/>
</dbReference>
<keyword evidence="9" id="KW-1185">Reference proteome</keyword>
<evidence type="ECO:0000256" key="2">
    <source>
        <dbReference type="ARBA" id="ARBA00007749"/>
    </source>
</evidence>
<dbReference type="SUPFAM" id="SSF56281">
    <property type="entry name" value="Metallo-hydrolase/oxidoreductase"/>
    <property type="match status" value="1"/>
</dbReference>
<feature type="chain" id="PRO_5003126908" evidence="6">
    <location>
        <begin position="28"/>
        <end position="321"/>
    </location>
</feature>
<dbReference type="InterPro" id="IPR036866">
    <property type="entry name" value="RibonucZ/Hydroxyglut_hydro"/>
</dbReference>
<dbReference type="HOGENOM" id="CLU_940218_0_0_5"/>
<dbReference type="GO" id="GO:0046872">
    <property type="term" value="F:metal ion binding"/>
    <property type="evidence" value="ECO:0007669"/>
    <property type="project" value="UniProtKB-KW"/>
</dbReference>
<evidence type="ECO:0000256" key="1">
    <source>
        <dbReference type="ARBA" id="ARBA00001947"/>
    </source>
</evidence>
<dbReference type="PANTHER" id="PTHR42978:SF2">
    <property type="entry name" value="102 KBASES UNSTABLE REGION: FROM 1 TO 119443"/>
    <property type="match status" value="1"/>
</dbReference>
<organism evidence="8 9">
    <name type="scientific">Brevundimonas subvibrioides (strain ATCC 15264 / DSM 4735 / LMG 14903 / NBRC 16000 / CB 81)</name>
    <name type="common">Caulobacter subvibrioides</name>
    <dbReference type="NCBI Taxonomy" id="633149"/>
    <lineage>
        <taxon>Bacteria</taxon>
        <taxon>Pseudomonadati</taxon>
        <taxon>Pseudomonadota</taxon>
        <taxon>Alphaproteobacteria</taxon>
        <taxon>Caulobacterales</taxon>
        <taxon>Caulobacteraceae</taxon>
        <taxon>Brevundimonas</taxon>
    </lineage>
</organism>
<proteinExistence type="inferred from homology"/>
<dbReference type="InterPro" id="IPR051013">
    <property type="entry name" value="MBL_superfamily_lactonases"/>
</dbReference>
<keyword evidence="5" id="KW-0862">Zinc</keyword>
<feature type="signal peptide" evidence="6">
    <location>
        <begin position="1"/>
        <end position="27"/>
    </location>
</feature>
<dbReference type="GO" id="GO:0016787">
    <property type="term" value="F:hydrolase activity"/>
    <property type="evidence" value="ECO:0007669"/>
    <property type="project" value="UniProtKB-KW"/>
</dbReference>
<evidence type="ECO:0000313" key="9">
    <source>
        <dbReference type="Proteomes" id="UP000002696"/>
    </source>
</evidence>
<evidence type="ECO:0000256" key="5">
    <source>
        <dbReference type="ARBA" id="ARBA00022833"/>
    </source>
</evidence>
<dbReference type="STRING" id="633149.Bresu_1298"/>
<dbReference type="Gene3D" id="3.60.15.10">
    <property type="entry name" value="Ribonuclease Z/Hydroxyacylglutathione hydrolase-like"/>
    <property type="match status" value="1"/>
</dbReference>
<dbReference type="AlphaFoldDB" id="D9QFP6"/>
<dbReference type="OrthoDB" id="9773738at2"/>
<evidence type="ECO:0000256" key="4">
    <source>
        <dbReference type="ARBA" id="ARBA00022801"/>
    </source>
</evidence>
<dbReference type="SMART" id="SM00849">
    <property type="entry name" value="Lactamase_B"/>
    <property type="match status" value="1"/>
</dbReference>
<feature type="domain" description="Metallo-beta-lactamase" evidence="7">
    <location>
        <begin position="95"/>
        <end position="309"/>
    </location>
</feature>
<protein>
    <submittedName>
        <fullName evidence="8">Beta-lactamase domain protein</fullName>
    </submittedName>
</protein>
<dbReference type="Pfam" id="PF00753">
    <property type="entry name" value="Lactamase_B"/>
    <property type="match status" value="1"/>
</dbReference>
<dbReference type="InterPro" id="IPR001279">
    <property type="entry name" value="Metallo-B-lactamas"/>
</dbReference>
<keyword evidence="3" id="KW-0479">Metal-binding</keyword>
<name>D9QFP6_BRESC</name>
<dbReference type="RefSeq" id="WP_013268713.1">
    <property type="nucleotide sequence ID" value="NC_014375.1"/>
</dbReference>
<dbReference type="KEGG" id="bsb:Bresu_1298"/>
<dbReference type="EMBL" id="CP002102">
    <property type="protein sequence ID" value="ADL00610.1"/>
    <property type="molecule type" value="Genomic_DNA"/>
</dbReference>
<evidence type="ECO:0000313" key="8">
    <source>
        <dbReference type="EMBL" id="ADL00610.1"/>
    </source>
</evidence>
<gene>
    <name evidence="8" type="ordered locus">Bresu_1298</name>
</gene>